<dbReference type="PROSITE" id="PS51257">
    <property type="entry name" value="PROKAR_LIPOPROTEIN"/>
    <property type="match status" value="1"/>
</dbReference>
<dbReference type="Gene3D" id="3.40.50.10610">
    <property type="entry name" value="ABC-type transport auxiliary lipoprotein component"/>
    <property type="match status" value="1"/>
</dbReference>
<organism evidence="1 2">
    <name type="scientific">Zooshikella ganghwensis</name>
    <dbReference type="NCBI Taxonomy" id="202772"/>
    <lineage>
        <taxon>Bacteria</taxon>
        <taxon>Pseudomonadati</taxon>
        <taxon>Pseudomonadota</taxon>
        <taxon>Gammaproteobacteria</taxon>
        <taxon>Oceanospirillales</taxon>
        <taxon>Zooshikellaceae</taxon>
        <taxon>Zooshikella</taxon>
    </lineage>
</organism>
<accession>A0A4P9VUA6</accession>
<proteinExistence type="predicted"/>
<keyword evidence="2" id="KW-1185">Reference proteome</keyword>
<protein>
    <recommendedName>
        <fullName evidence="3">Penicillin-binding protein activator LpoB</fullName>
    </recommendedName>
</protein>
<dbReference type="AlphaFoldDB" id="A0A4P9VUA6"/>
<reference evidence="1 2" key="1">
    <citation type="submission" date="2017-04" db="EMBL/GenBank/DDBJ databases">
        <title>Draft genome sequence of Zooshikella ganghwensis VG4 isolated from Red Sea sediments.</title>
        <authorList>
            <person name="Rehman Z."/>
            <person name="Alam I."/>
            <person name="Kamau A."/>
            <person name="Bajic V."/>
            <person name="Leiknes T."/>
        </authorList>
    </citation>
    <scope>NUCLEOTIDE SEQUENCE [LARGE SCALE GENOMIC DNA]</scope>
    <source>
        <strain evidence="1 2">VG4</strain>
    </source>
</reference>
<dbReference type="RefSeq" id="WP_094789087.1">
    <property type="nucleotide sequence ID" value="NZ_NDXW01000001.1"/>
</dbReference>
<gene>
    <name evidence="1" type="ORF">B9G39_24240</name>
</gene>
<dbReference type="EMBL" id="NDXW01000001">
    <property type="protein sequence ID" value="RDH46307.1"/>
    <property type="molecule type" value="Genomic_DNA"/>
</dbReference>
<evidence type="ECO:0008006" key="3">
    <source>
        <dbReference type="Google" id="ProtNLM"/>
    </source>
</evidence>
<dbReference type="Proteomes" id="UP000257039">
    <property type="component" value="Unassembled WGS sequence"/>
</dbReference>
<evidence type="ECO:0000313" key="1">
    <source>
        <dbReference type="EMBL" id="RDH46307.1"/>
    </source>
</evidence>
<evidence type="ECO:0000313" key="2">
    <source>
        <dbReference type="Proteomes" id="UP000257039"/>
    </source>
</evidence>
<name>A0A4P9VUA6_9GAMM</name>
<comment type="caution">
    <text evidence="1">The sequence shown here is derived from an EMBL/GenBank/DDBJ whole genome shotgun (WGS) entry which is preliminary data.</text>
</comment>
<sequence>MAYSTLRFMLCALLIGMLAGCSLSKLSWSGLFGPSQPSADARWALLPFVNYTDQGDADEQVERMITVLLPSNGIRQVNNFAKPAGNKEASFVNEAARLQNAKAWARKKAFDYYLSGEITEWQRGEENSQPVVTLSLTITSLADDDDEVIWTVSGTGTGKPGDTVYDTARGLLNTLMSSMPKVSD</sequence>